<feature type="transmembrane region" description="Helical" evidence="2">
    <location>
        <begin position="12"/>
        <end position="34"/>
    </location>
</feature>
<reference evidence="3 4" key="1">
    <citation type="submission" date="2020-08" db="EMBL/GenBank/DDBJ databases">
        <title>Sequencing the genomes of 1000 actinobacteria strains.</title>
        <authorList>
            <person name="Klenk H.-P."/>
        </authorList>
    </citation>
    <scope>NUCLEOTIDE SEQUENCE [LARGE SCALE GENOMIC DNA]</scope>
    <source>
        <strain evidence="3 4">DSM 44230</strain>
    </source>
</reference>
<dbReference type="InterPro" id="IPR038468">
    <property type="entry name" value="MmpS_C"/>
</dbReference>
<dbReference type="EMBL" id="JACHMH010000001">
    <property type="protein sequence ID" value="MBB4681348.1"/>
    <property type="molecule type" value="Genomic_DNA"/>
</dbReference>
<dbReference type="Proteomes" id="UP000533598">
    <property type="component" value="Unassembled WGS sequence"/>
</dbReference>
<keyword evidence="2" id="KW-1133">Transmembrane helix</keyword>
<sequence>MKALSPAMRTVLASLGVVGLVAVSYVTYLLTVVYRPIDAYSITYQVTGGSGPVSVEYSQGTGADRTQAPTPAPAASITPPWSTEVIIPAGAEAKIAIATPPAGLTCVIIQDKGRGRERVLASRTAEPGQPLVCTARTPTGETLNAAPARPTPR</sequence>
<keyword evidence="2" id="KW-0472">Membrane</keyword>
<evidence type="ECO:0000313" key="4">
    <source>
        <dbReference type="Proteomes" id="UP000533598"/>
    </source>
</evidence>
<gene>
    <name evidence="3" type="ORF">HNR67_007466</name>
</gene>
<feature type="region of interest" description="Disordered" evidence="1">
    <location>
        <begin position="127"/>
        <end position="153"/>
    </location>
</feature>
<accession>A0A7W7CKB8</accession>
<organism evidence="3 4">
    <name type="scientific">Crossiella cryophila</name>
    <dbReference type="NCBI Taxonomy" id="43355"/>
    <lineage>
        <taxon>Bacteria</taxon>
        <taxon>Bacillati</taxon>
        <taxon>Actinomycetota</taxon>
        <taxon>Actinomycetes</taxon>
        <taxon>Pseudonocardiales</taxon>
        <taxon>Pseudonocardiaceae</taxon>
        <taxon>Crossiella</taxon>
    </lineage>
</organism>
<name>A0A7W7CKB8_9PSEU</name>
<proteinExistence type="predicted"/>
<dbReference type="Gene3D" id="2.60.40.2880">
    <property type="entry name" value="MmpS1-5, C-terminal soluble domain"/>
    <property type="match status" value="1"/>
</dbReference>
<keyword evidence="2" id="KW-0812">Transmembrane</keyword>
<protein>
    <submittedName>
        <fullName evidence="3">Uncharacterized protein</fullName>
    </submittedName>
</protein>
<evidence type="ECO:0000256" key="1">
    <source>
        <dbReference type="SAM" id="MobiDB-lite"/>
    </source>
</evidence>
<evidence type="ECO:0000256" key="2">
    <source>
        <dbReference type="SAM" id="Phobius"/>
    </source>
</evidence>
<evidence type="ECO:0000313" key="3">
    <source>
        <dbReference type="EMBL" id="MBB4681348.1"/>
    </source>
</evidence>
<dbReference type="AlphaFoldDB" id="A0A7W7CKB8"/>
<dbReference type="RefSeq" id="WP_185007851.1">
    <property type="nucleotide sequence ID" value="NZ_BAAAUI010000008.1"/>
</dbReference>
<comment type="caution">
    <text evidence="3">The sequence shown here is derived from an EMBL/GenBank/DDBJ whole genome shotgun (WGS) entry which is preliminary data.</text>
</comment>
<keyword evidence="4" id="KW-1185">Reference proteome</keyword>